<keyword evidence="4" id="KW-1185">Reference proteome</keyword>
<dbReference type="Proteomes" id="UP001412067">
    <property type="component" value="Unassembled WGS sequence"/>
</dbReference>
<evidence type="ECO:0000259" key="2">
    <source>
        <dbReference type="PROSITE" id="PS51840"/>
    </source>
</evidence>
<dbReference type="PANTHER" id="PTHR34452">
    <property type="entry name" value="MYOSIN HEAVY CHAIN-RELATED PROTEIN"/>
    <property type="match status" value="1"/>
</dbReference>
<keyword evidence="1" id="KW-0175">Coiled coil</keyword>
<gene>
    <name evidence="3" type="ORF">KSP40_PGU012368</name>
</gene>
<dbReference type="InterPro" id="IPR019448">
    <property type="entry name" value="NT-C2"/>
</dbReference>
<feature type="coiled-coil region" evidence="1">
    <location>
        <begin position="1122"/>
        <end position="1149"/>
    </location>
</feature>
<dbReference type="PROSITE" id="PS51840">
    <property type="entry name" value="C2_NT"/>
    <property type="match status" value="1"/>
</dbReference>
<feature type="coiled-coil region" evidence="1">
    <location>
        <begin position="1010"/>
        <end position="1058"/>
    </location>
</feature>
<dbReference type="Pfam" id="PF10358">
    <property type="entry name" value="NT-C2"/>
    <property type="match status" value="1"/>
</dbReference>
<name>A0ABR2N4E2_9ASPA</name>
<feature type="coiled-coil region" evidence="1">
    <location>
        <begin position="1362"/>
        <end position="1413"/>
    </location>
</feature>
<evidence type="ECO:0000313" key="4">
    <source>
        <dbReference type="Proteomes" id="UP001412067"/>
    </source>
</evidence>
<dbReference type="PANTHER" id="PTHR34452:SF1">
    <property type="entry name" value="SPORULATION-SPECIFIC PROTEIN"/>
    <property type="match status" value="1"/>
</dbReference>
<proteinExistence type="predicted"/>
<feature type="domain" description="C2 NT-type" evidence="2">
    <location>
        <begin position="6"/>
        <end position="141"/>
    </location>
</feature>
<feature type="coiled-coil region" evidence="1">
    <location>
        <begin position="1869"/>
        <end position="1903"/>
    </location>
</feature>
<dbReference type="EMBL" id="JBBWWR010000001">
    <property type="protein sequence ID" value="KAK8971005.1"/>
    <property type="molecule type" value="Genomic_DNA"/>
</dbReference>
<evidence type="ECO:0000313" key="3">
    <source>
        <dbReference type="EMBL" id="KAK8971005.1"/>
    </source>
</evidence>
<reference evidence="3 4" key="1">
    <citation type="journal article" date="2022" name="Nat. Plants">
        <title>Genomes of leafy and leafless Platanthera orchids illuminate the evolution of mycoheterotrophy.</title>
        <authorList>
            <person name="Li M.H."/>
            <person name="Liu K.W."/>
            <person name="Li Z."/>
            <person name="Lu H.C."/>
            <person name="Ye Q.L."/>
            <person name="Zhang D."/>
            <person name="Wang J.Y."/>
            <person name="Li Y.F."/>
            <person name="Zhong Z.M."/>
            <person name="Liu X."/>
            <person name="Yu X."/>
            <person name="Liu D.K."/>
            <person name="Tu X.D."/>
            <person name="Liu B."/>
            <person name="Hao Y."/>
            <person name="Liao X.Y."/>
            <person name="Jiang Y.T."/>
            <person name="Sun W.H."/>
            <person name="Chen J."/>
            <person name="Chen Y.Q."/>
            <person name="Ai Y."/>
            <person name="Zhai J.W."/>
            <person name="Wu S.S."/>
            <person name="Zhou Z."/>
            <person name="Hsiao Y.Y."/>
            <person name="Wu W.L."/>
            <person name="Chen Y.Y."/>
            <person name="Lin Y.F."/>
            <person name="Hsu J.L."/>
            <person name="Li C.Y."/>
            <person name="Wang Z.W."/>
            <person name="Zhao X."/>
            <person name="Zhong W.Y."/>
            <person name="Ma X.K."/>
            <person name="Ma L."/>
            <person name="Huang J."/>
            <person name="Chen G.Z."/>
            <person name="Huang M.Z."/>
            <person name="Huang L."/>
            <person name="Peng D.H."/>
            <person name="Luo Y.B."/>
            <person name="Zou S.Q."/>
            <person name="Chen S.P."/>
            <person name="Lan S."/>
            <person name="Tsai W.C."/>
            <person name="Van de Peer Y."/>
            <person name="Liu Z.J."/>
        </authorList>
    </citation>
    <scope>NUCLEOTIDE SEQUENCE [LARGE SCALE GENOMIC DNA]</scope>
    <source>
        <strain evidence="3">Lor288</strain>
    </source>
</reference>
<accession>A0ABR2N4E2</accession>
<protein>
    <recommendedName>
        <fullName evidence="2">C2 NT-type domain-containing protein</fullName>
    </recommendedName>
</protein>
<comment type="caution">
    <text evidence="3">The sequence shown here is derived from an EMBL/GenBank/DDBJ whole genome shotgun (WGS) entry which is preliminary data.</text>
</comment>
<evidence type="ECO:0000256" key="1">
    <source>
        <dbReference type="SAM" id="Coils"/>
    </source>
</evidence>
<organism evidence="3 4">
    <name type="scientific">Platanthera guangdongensis</name>
    <dbReference type="NCBI Taxonomy" id="2320717"/>
    <lineage>
        <taxon>Eukaryota</taxon>
        <taxon>Viridiplantae</taxon>
        <taxon>Streptophyta</taxon>
        <taxon>Embryophyta</taxon>
        <taxon>Tracheophyta</taxon>
        <taxon>Spermatophyta</taxon>
        <taxon>Magnoliopsida</taxon>
        <taxon>Liliopsida</taxon>
        <taxon>Asparagales</taxon>
        <taxon>Orchidaceae</taxon>
        <taxon>Orchidoideae</taxon>
        <taxon>Orchideae</taxon>
        <taxon>Orchidinae</taxon>
        <taxon>Platanthera</taxon>
    </lineage>
</organism>
<sequence length="2203" mass="253212">MSRIPKWKIEKTKVKVVFRLQIQATHIPQPGWDRLFVSLIPNDSGKVTAKTSKSSVKNGSCKWSDPIYETTRLLQDPKTKDYDEKLYKLVVAMGSSRSSLLGEVIINLADFVDALKPSSAALPLHGCDFGTMLHVTVQLLTSKTGFREFEQQRELSVKGFQASSAKRVHDQSEDLPATSGASERTYKVNARVRFKGDSTVLPSLEEVGELVEECEDSAAGVDGSSCTSESLYAEKNDFSDSAELDGLKSKLTGNVVGLMPVHGFSTEKGDHNYKQLSTQLSNDWSHEWSSDYSIDNDLISTCDDNDRLTARLEVTESSVLQLTSEAESLQNISDVLASETQNLAQQFAVELASGEKLAREVDMLKSECWKFKNDLDELKAASASRQTPRAETSPAFQIKCFSAEASFENKLVDSALDVDNNGPRDFQSKLLHGIFLIECKVQQIQNNACFLYNGNGLDDICSEFDHLGILIQNFKQGIVQELSKETVSGIQTTKDQYSLISLSNQDVQVQDAGRCFADLYYSEGIKKEKLCEVLEHLEVSKAEDESFAKRMANVECYYVAIIHELEDRQTQTSDQLENVRAEHSSCFYTISALQSQTEKLHEELNGQLIRFAEDRRNLESFINELEKKAISSETMLKRVRWNYAVAVDQLQKDLELLSFQVLSMYEANESLAKQALADATEQHCDEHSENMKLWHRDDFFVSSNKKQQKPARGEIQHDIAWVNSDNDLCTMVNGVSEKLNHKLLHNFSSKEESKGTTETGLSMGLEHVNANIFTATSPNDIIPERKDPSLSCDSLLEEQKNSSLIYSLNVKKPIDHSQISNNLEYMKDVYHYSPAEYSQISKNIETKENAYHYPPPEDQPLDCISCLKEREMSVDVLKHFHVGSEAEFSEVHTFNFQLEVYAQILQETLREVFPEIGHLNGEVFDLQKKMKHCTDNKDFLVLKLNTVLDEFRTLREAKEKDMTRYNDLVSRSHVMEKKLNEILDEKNLLVQKVEDHHSLIANSRVYESKYKMCFEEKNKLEDMLKEEKSQRAYFLSEINSLIEELKSLKEQYEKKCSLNSDLQESVTELQGKLRDLCNWIILHNQHIDSIFGNITVTEELDSENYDVIISHLEQFQQKVSSLLRFQQEKRVLKEQLDVAQCKLNEKESHILYMKQKFESELGELSTKLELSSTEIQYLQIEFQDSVEKLKLSKETEEWHRLENAKLLSSISILEVILQQATHECQNLCQKLLEEDSAEKEVLVLEKKGSFFSSQSGNEASIKMEYELSSLKDGLHYAHDRLLRLQQGKKITEEQRKVTQCTLNERELHILHMKEKFESELEEVRTNLEYSRIEVQHLHIELQDALEKLKLSKKAEEWQRLENKKLLSNMSVLEVELQQSTDQCKEFCQKSLDAESVEEEFAKTKSRLADLIQENQELLSFIQSGNEASDKLEHELSSLKDSLHYTQNKLLSERKRKEELEISFSDVKLQALEMGQKLLAVNEQNAELCYLKMRALDLEKDVQQCMVCCKERDRKIDSETSLYLEVASMEDEVVATFERLISADVELTFMKDQFCSKMEKIIVHQKKSENILEELHLKQLDGVASQEKYIISEAVLVAERERLSTELLSSKSMIEVLFGEKETLLEANLVIQAEFEDLKSKATISEASFAKKEQHHEDEVFVLRSMLLRLEELDEPWLAKVELDIIVLFLHSKLSELGTQAALFEECYYELKNLREQHIELNQKFSEQILKTEEFKNLSIHLRELKDNADAECHQVRERRESEGSSFTIQESLRIAFIKEQYESMIQELRNQCSVSRKYADEMLLKLQSSLNDNEVRKKAEASLAKKNEEMSAILSDLDTELQTVVTDRRDLIKAYDRMKAELECTILSLECCKEEKQKLQNCLKESNEEREKIRVELDLVKRLLENIASSTGTGVGRNYESDNSDSRLIGELLDDDPFSSSFMYDNASSTPGIFSEDKVVEAGRDLASVRVKSSTCREVDNMRLTSINRDSCMSVDKTEKILKEAAVERPTLLENNATQIGAFKEHFREQQRVINGMELLHKQLQRLKNANILSQCELQEDHFDADLQHLHKELLQLDMVNEQLENVFPTYKMLSSYGNALERVLSLELELAEALQVKRKQGNYIQSSFIKQHNDDEAVFQSFKDINELIKDMIDLKRKNVTIETELQEMHGRYSQLSLQFAEVEGERQKLIMSLKNRTTKKS</sequence>